<evidence type="ECO:0000256" key="3">
    <source>
        <dbReference type="ARBA" id="ARBA00022519"/>
    </source>
</evidence>
<dbReference type="PANTHER" id="PTHR30443:SF0">
    <property type="entry name" value="PHOSPHOETHANOLAMINE TRANSFERASE EPTA"/>
    <property type="match status" value="1"/>
</dbReference>
<keyword evidence="4 11" id="KW-0808">Transferase</keyword>
<proteinExistence type="predicted"/>
<evidence type="ECO:0000256" key="6">
    <source>
        <dbReference type="ARBA" id="ARBA00022989"/>
    </source>
</evidence>
<comment type="subcellular location">
    <subcellularLocation>
        <location evidence="1">Cell inner membrane</location>
        <topology evidence="1">Multi-pass membrane protein</topology>
    </subcellularLocation>
</comment>
<reference evidence="11 12" key="1">
    <citation type="journal article" date="2019" name="ISME J.">
        <title>Evolution in action: habitat transition from sediment to the pelagial leads to genome streamlining in Methylophilaceae.</title>
        <authorList>
            <person name="Salcher M."/>
            <person name="Schaefle D."/>
            <person name="Kaspar M."/>
            <person name="Neuenschwander S.M."/>
            <person name="Ghai R."/>
        </authorList>
    </citation>
    <scope>NUCLEOTIDE SEQUENCE [LARGE SCALE GENOMIC DNA]</scope>
    <source>
        <strain evidence="11 12">MMS-RI-1</strain>
    </source>
</reference>
<dbReference type="PANTHER" id="PTHR30443">
    <property type="entry name" value="INNER MEMBRANE PROTEIN"/>
    <property type="match status" value="1"/>
</dbReference>
<dbReference type="KEGG" id="mrk:FIT61_06480"/>
<dbReference type="GO" id="GO:0005886">
    <property type="term" value="C:plasma membrane"/>
    <property type="evidence" value="ECO:0007669"/>
    <property type="project" value="UniProtKB-SubCell"/>
</dbReference>
<dbReference type="SUPFAM" id="SSF53649">
    <property type="entry name" value="Alkaline phosphatase-like"/>
    <property type="match status" value="1"/>
</dbReference>
<evidence type="ECO:0000256" key="5">
    <source>
        <dbReference type="ARBA" id="ARBA00022692"/>
    </source>
</evidence>
<organism evidence="11 12">
    <name type="scientific">Candidatus Methylopumilus rimovensis</name>
    <dbReference type="NCBI Taxonomy" id="2588535"/>
    <lineage>
        <taxon>Bacteria</taxon>
        <taxon>Pseudomonadati</taxon>
        <taxon>Pseudomonadota</taxon>
        <taxon>Betaproteobacteria</taxon>
        <taxon>Nitrosomonadales</taxon>
        <taxon>Methylophilaceae</taxon>
        <taxon>Candidatus Methylopumilus</taxon>
    </lineage>
</organism>
<name>A0AAE6FU73_9PROT</name>
<keyword evidence="6 8" id="KW-1133">Transmembrane helix</keyword>
<dbReference type="Gene3D" id="3.40.720.10">
    <property type="entry name" value="Alkaline Phosphatase, subunit A"/>
    <property type="match status" value="1"/>
</dbReference>
<feature type="transmembrane region" description="Helical" evidence="8">
    <location>
        <begin position="156"/>
        <end position="176"/>
    </location>
</feature>
<feature type="transmembrane region" description="Helical" evidence="8">
    <location>
        <begin position="52"/>
        <end position="72"/>
    </location>
</feature>
<evidence type="ECO:0000256" key="8">
    <source>
        <dbReference type="SAM" id="Phobius"/>
    </source>
</evidence>
<feature type="transmembrane region" description="Helical" evidence="8">
    <location>
        <begin position="123"/>
        <end position="144"/>
    </location>
</feature>
<dbReference type="EMBL" id="CP040986">
    <property type="protein sequence ID" value="QDD14065.1"/>
    <property type="molecule type" value="Genomic_DNA"/>
</dbReference>
<dbReference type="InterPro" id="IPR000917">
    <property type="entry name" value="Sulfatase_N"/>
</dbReference>
<feature type="transmembrane region" description="Helical" evidence="8">
    <location>
        <begin position="84"/>
        <end position="103"/>
    </location>
</feature>
<gene>
    <name evidence="11" type="ORF">FIT61_06480</name>
</gene>
<feature type="domain" description="Sulfatase N-terminal" evidence="9">
    <location>
        <begin position="237"/>
        <end position="525"/>
    </location>
</feature>
<keyword evidence="2" id="KW-1003">Cell membrane</keyword>
<dbReference type="Pfam" id="PF08019">
    <property type="entry name" value="EptA_B_N"/>
    <property type="match status" value="1"/>
</dbReference>
<evidence type="ECO:0000256" key="2">
    <source>
        <dbReference type="ARBA" id="ARBA00022475"/>
    </source>
</evidence>
<dbReference type="GO" id="GO:0016776">
    <property type="term" value="F:phosphotransferase activity, phosphate group as acceptor"/>
    <property type="evidence" value="ECO:0007669"/>
    <property type="project" value="TreeGrafter"/>
</dbReference>
<keyword evidence="7 8" id="KW-0472">Membrane</keyword>
<keyword evidence="5 8" id="KW-0812">Transmembrane</keyword>
<evidence type="ECO:0000259" key="10">
    <source>
        <dbReference type="Pfam" id="PF08019"/>
    </source>
</evidence>
<keyword evidence="3" id="KW-0997">Cell inner membrane</keyword>
<dbReference type="AlphaFoldDB" id="A0AAE6FU73"/>
<dbReference type="GO" id="GO:0009244">
    <property type="term" value="P:lipopolysaccharide core region biosynthetic process"/>
    <property type="evidence" value="ECO:0007669"/>
    <property type="project" value="TreeGrafter"/>
</dbReference>
<protein>
    <submittedName>
        <fullName evidence="11">Phosphoethanolamine--lipid A transferase</fullName>
    </submittedName>
</protein>
<dbReference type="InterPro" id="IPR017850">
    <property type="entry name" value="Alkaline_phosphatase_core_sf"/>
</dbReference>
<evidence type="ECO:0000313" key="12">
    <source>
        <dbReference type="Proteomes" id="UP000312102"/>
    </source>
</evidence>
<dbReference type="Pfam" id="PF00884">
    <property type="entry name" value="Sulfatase"/>
    <property type="match status" value="1"/>
</dbReference>
<dbReference type="NCBIfam" id="NF028537">
    <property type="entry name" value="P_eth_NH2_trans"/>
    <property type="match status" value="1"/>
</dbReference>
<feature type="transmembrane region" description="Helical" evidence="8">
    <location>
        <begin position="12"/>
        <end position="32"/>
    </location>
</feature>
<dbReference type="InterPro" id="IPR012549">
    <property type="entry name" value="EptA-like_N"/>
</dbReference>
<accession>A0AAE6FU73</accession>
<keyword evidence="12" id="KW-1185">Reference proteome</keyword>
<dbReference type="InterPro" id="IPR058130">
    <property type="entry name" value="PEA_transf_C"/>
</dbReference>
<feature type="domain" description="Phosphoethanolamine transferase N-terminal" evidence="10">
    <location>
        <begin position="62"/>
        <end position="210"/>
    </location>
</feature>
<evidence type="ECO:0000313" key="11">
    <source>
        <dbReference type="EMBL" id="QDD14065.1"/>
    </source>
</evidence>
<evidence type="ECO:0000256" key="1">
    <source>
        <dbReference type="ARBA" id="ARBA00004429"/>
    </source>
</evidence>
<dbReference type="Proteomes" id="UP000312102">
    <property type="component" value="Chromosome"/>
</dbReference>
<dbReference type="InterPro" id="IPR040423">
    <property type="entry name" value="PEA_transferase"/>
</dbReference>
<evidence type="ECO:0000256" key="7">
    <source>
        <dbReference type="ARBA" id="ARBA00023136"/>
    </source>
</evidence>
<evidence type="ECO:0000256" key="4">
    <source>
        <dbReference type="ARBA" id="ARBA00022679"/>
    </source>
</evidence>
<evidence type="ECO:0000259" key="9">
    <source>
        <dbReference type="Pfam" id="PF00884"/>
    </source>
</evidence>
<dbReference type="CDD" id="cd16017">
    <property type="entry name" value="LptA"/>
    <property type="match status" value="1"/>
</dbReference>
<sequence>MTRKYISLIKKIPWSTSIFWVIISAFFITIFANFTMFAKANAYLIGSGSNQLFMVVLVLFQFLLLLFFMSLLTMHKWHRHILAIFYFVAAFSAYFADSYGVIIDKDMLINATETNVNEAFGLLSWRLIFYFTFLFVLPVFVIYKIKIIRQSTSKRVLYHSGVALLALVSFALTLLASSNFSISFFREQKHLPLYSNPLSALYATYQVTHKSLRSHKLFMHIGDDAHIVEPEEDPELIILVIGETARADRFSLNGYTKNTNPMLSMENVVSFKNVSSCGTSTRISVPCIFSIEGKDKFDLSKFKDEENFLDVANKAGVNIFWRDNNSSSKGVADRVIYEDFLTSQNNPICDPECRDIGMLSHLDDVINKQKKGDILIVLHQMGSHGPAYYARVPESFQKFKPFCKTNQLDQCTNEEISNAYDNTILYTDFFLSEVIKFLKKYDDHFETAMFYVSDHGESLGEHGIYLHGMPYFMAPKSVTSVPLILWFGDDLIKSQNLDMNLLKLKTNKPITHDYVFHTLLGIFDIKTNIYKKEKDLQSLGIKR</sequence>